<accession>X1MHY1</accession>
<keyword evidence="1" id="KW-0812">Transmembrane</keyword>
<gene>
    <name evidence="3" type="ORF">S06H3_16686</name>
</gene>
<feature type="transmembrane region" description="Helical" evidence="1">
    <location>
        <begin position="20"/>
        <end position="39"/>
    </location>
</feature>
<name>X1MHY1_9ZZZZ</name>
<dbReference type="AlphaFoldDB" id="X1MHY1"/>
<evidence type="ECO:0000313" key="3">
    <source>
        <dbReference type="EMBL" id="GAI17676.1"/>
    </source>
</evidence>
<keyword evidence="1" id="KW-0472">Membrane</keyword>
<reference evidence="3" key="1">
    <citation type="journal article" date="2014" name="Front. Microbiol.">
        <title>High frequency of phylogenetically diverse reductive dehalogenase-homologous genes in deep subseafloor sedimentary metagenomes.</title>
        <authorList>
            <person name="Kawai M."/>
            <person name="Futagami T."/>
            <person name="Toyoda A."/>
            <person name="Takaki Y."/>
            <person name="Nishi S."/>
            <person name="Hori S."/>
            <person name="Arai W."/>
            <person name="Tsubouchi T."/>
            <person name="Morono Y."/>
            <person name="Uchiyama I."/>
            <person name="Ito T."/>
            <person name="Fujiyama A."/>
            <person name="Inagaki F."/>
            <person name="Takami H."/>
        </authorList>
    </citation>
    <scope>NUCLEOTIDE SEQUENCE</scope>
    <source>
        <strain evidence="3">Expedition CK06-06</strain>
    </source>
</reference>
<protein>
    <recommendedName>
        <fullName evidence="2">DUF6785 domain-containing protein</fullName>
    </recommendedName>
</protein>
<feature type="non-terminal residue" evidence="3">
    <location>
        <position position="1"/>
    </location>
</feature>
<evidence type="ECO:0000256" key="1">
    <source>
        <dbReference type="SAM" id="Phobius"/>
    </source>
</evidence>
<feature type="domain" description="DUF6785" evidence="2">
    <location>
        <begin position="4"/>
        <end position="61"/>
    </location>
</feature>
<evidence type="ECO:0000259" key="2">
    <source>
        <dbReference type="Pfam" id="PF20581"/>
    </source>
</evidence>
<keyword evidence="1" id="KW-1133">Transmembrane helix</keyword>
<proteinExistence type="predicted"/>
<sequence length="73" mass="7976">ELLMKGVIGYPRSSPREPFMIYQEAGTIVCFVIFTLWLARPHLRDVVKKAITGKGVDDSQEGSAIASIAGIRA</sequence>
<dbReference type="EMBL" id="BARV01008271">
    <property type="protein sequence ID" value="GAI17676.1"/>
    <property type="molecule type" value="Genomic_DNA"/>
</dbReference>
<organism evidence="3">
    <name type="scientific">marine sediment metagenome</name>
    <dbReference type="NCBI Taxonomy" id="412755"/>
    <lineage>
        <taxon>unclassified sequences</taxon>
        <taxon>metagenomes</taxon>
        <taxon>ecological metagenomes</taxon>
    </lineage>
</organism>
<dbReference type="Pfam" id="PF20581">
    <property type="entry name" value="DUF6785"/>
    <property type="match status" value="1"/>
</dbReference>
<comment type="caution">
    <text evidence="3">The sequence shown here is derived from an EMBL/GenBank/DDBJ whole genome shotgun (WGS) entry which is preliminary data.</text>
</comment>
<dbReference type="InterPro" id="IPR046712">
    <property type="entry name" value="DUF6785"/>
</dbReference>